<dbReference type="GeneID" id="11508144"/>
<dbReference type="VEuPathDB" id="FungiDB:MYCTH_41181"/>
<name>G2Q4K2_THET4</name>
<evidence type="ECO:0000313" key="1">
    <source>
        <dbReference type="EMBL" id="AEO53695.1"/>
    </source>
</evidence>
<dbReference type="EMBL" id="CP003002">
    <property type="protein sequence ID" value="AEO53695.1"/>
    <property type="molecule type" value="Genomic_DNA"/>
</dbReference>
<gene>
    <name evidence="1" type="ORF">MYCTH_41181</name>
</gene>
<proteinExistence type="predicted"/>
<dbReference type="KEGG" id="mtm:MYCTH_41181"/>
<dbReference type="OrthoDB" id="4833365at2759"/>
<dbReference type="AlphaFoldDB" id="G2Q4K2"/>
<dbReference type="Proteomes" id="UP000007322">
    <property type="component" value="Chromosome 1"/>
</dbReference>
<sequence>LEVARPSKRKRVVTDPNEQFAMMKQIHQAQVKAGRVEDPVAEESGSESVDSMASYIVVG</sequence>
<evidence type="ECO:0000313" key="2">
    <source>
        <dbReference type="Proteomes" id="UP000007322"/>
    </source>
</evidence>
<keyword evidence="2" id="KW-1185">Reference proteome</keyword>
<protein>
    <submittedName>
        <fullName evidence="1">Uncharacterized protein</fullName>
    </submittedName>
</protein>
<accession>G2Q4K2</accession>
<reference evidence="1 2" key="1">
    <citation type="journal article" date="2011" name="Nat. Biotechnol.">
        <title>Comparative genomic analysis of the thermophilic biomass-degrading fungi Myceliophthora thermophila and Thielavia terrestris.</title>
        <authorList>
            <person name="Berka R.M."/>
            <person name="Grigoriev I.V."/>
            <person name="Otillar R."/>
            <person name="Salamov A."/>
            <person name="Grimwood J."/>
            <person name="Reid I."/>
            <person name="Ishmael N."/>
            <person name="John T."/>
            <person name="Darmond C."/>
            <person name="Moisan M.-C."/>
            <person name="Henrissat B."/>
            <person name="Coutinho P.M."/>
            <person name="Lombard V."/>
            <person name="Natvig D.O."/>
            <person name="Lindquist E."/>
            <person name="Schmutz J."/>
            <person name="Lucas S."/>
            <person name="Harris P."/>
            <person name="Powlowski J."/>
            <person name="Bellemare A."/>
            <person name="Taylor D."/>
            <person name="Butler G."/>
            <person name="de Vries R.P."/>
            <person name="Allijn I.E."/>
            <person name="van den Brink J."/>
            <person name="Ushinsky S."/>
            <person name="Storms R."/>
            <person name="Powell A.J."/>
            <person name="Paulsen I.T."/>
            <person name="Elbourne L.D.H."/>
            <person name="Baker S.E."/>
            <person name="Magnuson J."/>
            <person name="LaBoissiere S."/>
            <person name="Clutterbuck A.J."/>
            <person name="Martinez D."/>
            <person name="Wogulis M."/>
            <person name="de Leon A.L."/>
            <person name="Rey M.W."/>
            <person name="Tsang A."/>
        </authorList>
    </citation>
    <scope>NUCLEOTIDE SEQUENCE [LARGE SCALE GENOMIC DNA]</scope>
    <source>
        <strain evidence="2">ATCC 42464 / BCRC 31852 / DSM 1799</strain>
    </source>
</reference>
<feature type="non-terminal residue" evidence="1">
    <location>
        <position position="1"/>
    </location>
</feature>
<dbReference type="RefSeq" id="XP_003658940.1">
    <property type="nucleotide sequence ID" value="XM_003658892.1"/>
</dbReference>
<organism evidence="1 2">
    <name type="scientific">Thermothelomyces thermophilus (strain ATCC 42464 / BCRC 31852 / DSM 1799)</name>
    <name type="common">Sporotrichum thermophile</name>
    <dbReference type="NCBI Taxonomy" id="573729"/>
    <lineage>
        <taxon>Eukaryota</taxon>
        <taxon>Fungi</taxon>
        <taxon>Dikarya</taxon>
        <taxon>Ascomycota</taxon>
        <taxon>Pezizomycotina</taxon>
        <taxon>Sordariomycetes</taxon>
        <taxon>Sordariomycetidae</taxon>
        <taxon>Sordariales</taxon>
        <taxon>Chaetomiaceae</taxon>
        <taxon>Thermothelomyces</taxon>
    </lineage>
</organism>
<dbReference type="HOGENOM" id="CLU_2967561_0_0_1"/>
<dbReference type="InParanoid" id="G2Q4K2"/>